<dbReference type="RefSeq" id="WP_128531622.1">
    <property type="nucleotide sequence ID" value="NZ_SBIW01000001.1"/>
</dbReference>
<evidence type="ECO:0000313" key="1">
    <source>
        <dbReference type="EMBL" id="RWY57115.1"/>
    </source>
</evidence>
<keyword evidence="2" id="KW-1185">Reference proteome</keyword>
<name>A0A444MU97_9SPHI</name>
<evidence type="ECO:0000313" key="2">
    <source>
        <dbReference type="Proteomes" id="UP000286701"/>
    </source>
</evidence>
<dbReference type="AlphaFoldDB" id="A0A444MU97"/>
<organism evidence="1 2">
    <name type="scientific">Mucilaginibacter gilvus</name>
    <dbReference type="NCBI Taxonomy" id="2305909"/>
    <lineage>
        <taxon>Bacteria</taxon>
        <taxon>Pseudomonadati</taxon>
        <taxon>Bacteroidota</taxon>
        <taxon>Sphingobacteriia</taxon>
        <taxon>Sphingobacteriales</taxon>
        <taxon>Sphingobacteriaceae</taxon>
        <taxon>Mucilaginibacter</taxon>
    </lineage>
</organism>
<accession>A0A444MU97</accession>
<gene>
    <name evidence="1" type="ORF">EPL05_00855</name>
</gene>
<reference evidence="1 2" key="1">
    <citation type="submission" date="2019-01" db="EMBL/GenBank/DDBJ databases">
        <title>Mucilaginibacter antarcticum sp. nov., isolated from antarctic soil.</title>
        <authorList>
            <person name="Yan Y.-Q."/>
            <person name="Du Z.-J."/>
        </authorList>
    </citation>
    <scope>NUCLEOTIDE SEQUENCE [LARGE SCALE GENOMIC DNA]</scope>
    <source>
        <strain evidence="1 2">F01003</strain>
    </source>
</reference>
<dbReference type="EMBL" id="SBIW01000001">
    <property type="protein sequence ID" value="RWY57115.1"/>
    <property type="molecule type" value="Genomic_DNA"/>
</dbReference>
<dbReference type="Proteomes" id="UP000286701">
    <property type="component" value="Unassembled WGS sequence"/>
</dbReference>
<protein>
    <submittedName>
        <fullName evidence="1">Uncharacterized protein</fullName>
    </submittedName>
</protein>
<comment type="caution">
    <text evidence="1">The sequence shown here is derived from an EMBL/GenBank/DDBJ whole genome shotgun (WGS) entry which is preliminary data.</text>
</comment>
<dbReference type="OrthoDB" id="799762at2"/>
<sequence length="70" mass="7814">MQTVKGATGKWEKAVDLPSGQKVMLKIYVKLPQTNPASQLSTVQTIDGVVMDEKVQTGKKVIYRFCYKLP</sequence>
<proteinExistence type="predicted"/>